<evidence type="ECO:0000313" key="3">
    <source>
        <dbReference type="Proteomes" id="UP000030748"/>
    </source>
</evidence>
<dbReference type="AlphaFoldDB" id="A0A022RV11"/>
<evidence type="ECO:0000313" key="2">
    <source>
        <dbReference type="EMBL" id="EYU44347.1"/>
    </source>
</evidence>
<organism evidence="2 3">
    <name type="scientific">Erythranthe guttata</name>
    <name type="common">Yellow monkey flower</name>
    <name type="synonym">Mimulus guttatus</name>
    <dbReference type="NCBI Taxonomy" id="4155"/>
    <lineage>
        <taxon>Eukaryota</taxon>
        <taxon>Viridiplantae</taxon>
        <taxon>Streptophyta</taxon>
        <taxon>Embryophyta</taxon>
        <taxon>Tracheophyta</taxon>
        <taxon>Spermatophyta</taxon>
        <taxon>Magnoliopsida</taxon>
        <taxon>eudicotyledons</taxon>
        <taxon>Gunneridae</taxon>
        <taxon>Pentapetalae</taxon>
        <taxon>asterids</taxon>
        <taxon>lamiids</taxon>
        <taxon>Lamiales</taxon>
        <taxon>Phrymaceae</taxon>
        <taxon>Erythranthe</taxon>
    </lineage>
</organism>
<gene>
    <name evidence="2" type="ORF">MIMGU_mgv1a019774mg</name>
</gene>
<proteinExistence type="predicted"/>
<dbReference type="InterPro" id="IPR024875">
    <property type="entry name" value="Protein_Lines"/>
</dbReference>
<sequence length="457" mass="52594">MRLLALNSRYSQHLAGNILVAVSEFLLTSDSGWDDFMHLLCVSLEIAICNSLRYLEVRYLDYDSSTSESLLKTKLKSANWSVVAAIFRVLRNIQKYLKQECDDKTMIPYLDSVSSLMNLPWDVLRDIYFGHSTEALKGNDDLRKAEQREITMFFGNLVQFLSSSFEHSIVLEDRVGYSPFICRIINLVTKLTAFCHIKLQSPEHVRISNYFRHKVLMLMVKLCSNINIEKTMPVTFIHLIHKYFEDLLSQPICGVKLDRAGFMEGSPFCTSISDPEKQTMLHSHLQRLAIFLFLKCSLSFASMKKESPDEAQITHNSENCSTSTGFIKLHEWLKVHFLADILANDEPYFERCILYDHQVLLDYLISKDTGSSCAEYLLRSLRIICNSWSLFVEFPGSEQGLGQLCPKRTSFMAAMDCLISLRTSINSLNKKNLFPYNPQVLLRRLVRFEELCILAMN</sequence>
<dbReference type="InterPro" id="IPR029415">
    <property type="entry name" value="Lines_C"/>
</dbReference>
<dbReference type="STRING" id="4155.A0A022RV11"/>
<dbReference type="eggNOG" id="ENOG502QPY8">
    <property type="taxonomic scope" value="Eukaryota"/>
</dbReference>
<evidence type="ECO:0000259" key="1">
    <source>
        <dbReference type="Pfam" id="PF14695"/>
    </source>
</evidence>
<dbReference type="PANTHER" id="PTHR16057">
    <property type="entry name" value="WINS1, 2 PROTEIN"/>
    <property type="match status" value="1"/>
</dbReference>
<dbReference type="Proteomes" id="UP000030748">
    <property type="component" value="Unassembled WGS sequence"/>
</dbReference>
<reference evidence="2 3" key="1">
    <citation type="journal article" date="2013" name="Proc. Natl. Acad. Sci. U.S.A.">
        <title>Fine-scale variation in meiotic recombination in Mimulus inferred from population shotgun sequencing.</title>
        <authorList>
            <person name="Hellsten U."/>
            <person name="Wright K.M."/>
            <person name="Jenkins J."/>
            <person name="Shu S."/>
            <person name="Yuan Y."/>
            <person name="Wessler S.R."/>
            <person name="Schmutz J."/>
            <person name="Willis J.H."/>
            <person name="Rokhsar D.S."/>
        </authorList>
    </citation>
    <scope>NUCLEOTIDE SEQUENCE [LARGE SCALE GENOMIC DNA]</scope>
    <source>
        <strain evidence="3">cv. DUN x IM62</strain>
    </source>
</reference>
<dbReference type="EMBL" id="KI630214">
    <property type="protein sequence ID" value="EYU44347.1"/>
    <property type="molecule type" value="Genomic_DNA"/>
</dbReference>
<dbReference type="PANTHER" id="PTHR16057:SF1">
    <property type="entry name" value="PROTEIN LINES HOMOLOG 1"/>
    <property type="match status" value="1"/>
</dbReference>
<keyword evidence="3" id="KW-1185">Reference proteome</keyword>
<accession>A0A022RV11</accession>
<protein>
    <recommendedName>
        <fullName evidence="1">Protein Lines C-terminal domain-containing protein</fullName>
    </recommendedName>
</protein>
<feature type="domain" description="Protein Lines C-terminal" evidence="1">
    <location>
        <begin position="414"/>
        <end position="450"/>
    </location>
</feature>
<dbReference type="Pfam" id="PF14695">
    <property type="entry name" value="LINES_C"/>
    <property type="match status" value="1"/>
</dbReference>
<name>A0A022RV11_ERYGU</name>